<evidence type="ECO:0000256" key="3">
    <source>
        <dbReference type="ARBA" id="ARBA00022692"/>
    </source>
</evidence>
<evidence type="ECO:0000256" key="8">
    <source>
        <dbReference type="ARBA" id="ARBA00023180"/>
    </source>
</evidence>
<dbReference type="Proteomes" id="UP001159405">
    <property type="component" value="Unassembled WGS sequence"/>
</dbReference>
<dbReference type="InterPro" id="IPR000276">
    <property type="entry name" value="GPCR_Rhodpsn"/>
</dbReference>
<keyword evidence="3 10" id="KW-0812">Transmembrane</keyword>
<feature type="transmembrane region" description="Helical" evidence="11">
    <location>
        <begin position="177"/>
        <end position="196"/>
    </location>
</feature>
<name>A0ABN8REX6_9CNID</name>
<accession>A0ABN8REX6</accession>
<feature type="transmembrane region" description="Helical" evidence="11">
    <location>
        <begin position="57"/>
        <end position="82"/>
    </location>
</feature>
<keyword evidence="14" id="KW-1185">Reference proteome</keyword>
<sequence length="326" mass="36695">MSHSSYIVICVLNGVLGCTAVVFNCLTIHAIRKISSLSAGSQPALPGSSALPIPLKILLISMAVSDLGVGLLVQPLTIAVYVLKIKGESTLTVLYESVNTAVNTICFIPASFFTYASFFSVTALTIDRFLALYLHLRYKELVTRKRIVSVVILIWILSAVLSLVYRLRLIETADGFFIAMEVLCLVVNAAIYCKIYEVVRRHKKHLKTLQVQQETQRSDIANVAKIVRSTISIFYVFVVFSICYIPCVTIHVASAAIRPESSGQDTWIEQVHPYTGKLLFLNSSLNPFIYCWKMRRIRYAIKSLILRLSVKENGQRRSQQEDYYLR</sequence>
<keyword evidence="7 10" id="KW-0675">Receptor</keyword>
<reference evidence="13 14" key="1">
    <citation type="submission" date="2022-05" db="EMBL/GenBank/DDBJ databases">
        <authorList>
            <consortium name="Genoscope - CEA"/>
            <person name="William W."/>
        </authorList>
    </citation>
    <scope>NUCLEOTIDE SEQUENCE [LARGE SCALE GENOMIC DNA]</scope>
</reference>
<keyword evidence="2" id="KW-1003">Cell membrane</keyword>
<comment type="subcellular location">
    <subcellularLocation>
        <location evidence="1">Cell membrane</location>
        <topology evidence="1">Multi-pass membrane protein</topology>
    </subcellularLocation>
</comment>
<evidence type="ECO:0000256" key="4">
    <source>
        <dbReference type="ARBA" id="ARBA00022989"/>
    </source>
</evidence>
<evidence type="ECO:0000256" key="7">
    <source>
        <dbReference type="ARBA" id="ARBA00023170"/>
    </source>
</evidence>
<dbReference type="InterPro" id="IPR017452">
    <property type="entry name" value="GPCR_Rhodpsn_7TM"/>
</dbReference>
<keyword evidence="6 11" id="KW-0472">Membrane</keyword>
<feature type="transmembrane region" description="Helical" evidence="11">
    <location>
        <begin position="147"/>
        <end position="165"/>
    </location>
</feature>
<protein>
    <recommendedName>
        <fullName evidence="12">G-protein coupled receptors family 1 profile domain-containing protein</fullName>
    </recommendedName>
</protein>
<proteinExistence type="inferred from homology"/>
<comment type="caution">
    <text evidence="13">The sequence shown here is derived from an EMBL/GenBank/DDBJ whole genome shotgun (WGS) entry which is preliminary data.</text>
</comment>
<feature type="transmembrane region" description="Helical" evidence="11">
    <location>
        <begin position="274"/>
        <end position="292"/>
    </location>
</feature>
<dbReference type="PROSITE" id="PS00237">
    <property type="entry name" value="G_PROTEIN_RECEP_F1_1"/>
    <property type="match status" value="1"/>
</dbReference>
<evidence type="ECO:0000256" key="10">
    <source>
        <dbReference type="RuleBase" id="RU000688"/>
    </source>
</evidence>
<dbReference type="Gene3D" id="1.20.1070.10">
    <property type="entry name" value="Rhodopsin 7-helix transmembrane proteins"/>
    <property type="match status" value="1"/>
</dbReference>
<dbReference type="PRINTS" id="PR00237">
    <property type="entry name" value="GPCRRHODOPSN"/>
</dbReference>
<evidence type="ECO:0000256" key="5">
    <source>
        <dbReference type="ARBA" id="ARBA00023040"/>
    </source>
</evidence>
<keyword evidence="8" id="KW-0325">Glycoprotein</keyword>
<feature type="transmembrane region" description="Helical" evidence="11">
    <location>
        <begin position="102"/>
        <end position="126"/>
    </location>
</feature>
<organism evidence="13 14">
    <name type="scientific">Porites lobata</name>
    <dbReference type="NCBI Taxonomy" id="104759"/>
    <lineage>
        <taxon>Eukaryota</taxon>
        <taxon>Metazoa</taxon>
        <taxon>Cnidaria</taxon>
        <taxon>Anthozoa</taxon>
        <taxon>Hexacorallia</taxon>
        <taxon>Scleractinia</taxon>
        <taxon>Fungiina</taxon>
        <taxon>Poritidae</taxon>
        <taxon>Porites</taxon>
    </lineage>
</organism>
<dbReference type="PROSITE" id="PS50262">
    <property type="entry name" value="G_PROTEIN_RECEP_F1_2"/>
    <property type="match status" value="1"/>
</dbReference>
<comment type="similarity">
    <text evidence="10">Belongs to the G-protein coupled receptor 1 family.</text>
</comment>
<keyword evidence="9 10" id="KW-0807">Transducer</keyword>
<evidence type="ECO:0000256" key="2">
    <source>
        <dbReference type="ARBA" id="ARBA00022475"/>
    </source>
</evidence>
<feature type="transmembrane region" description="Helical" evidence="11">
    <location>
        <begin position="6"/>
        <end position="26"/>
    </location>
</feature>
<keyword evidence="5 10" id="KW-0297">G-protein coupled receptor</keyword>
<dbReference type="PANTHER" id="PTHR24246">
    <property type="entry name" value="OLFACTORY RECEPTOR AND ADENOSINE RECEPTOR"/>
    <property type="match status" value="1"/>
</dbReference>
<evidence type="ECO:0000256" key="6">
    <source>
        <dbReference type="ARBA" id="ARBA00023136"/>
    </source>
</evidence>
<gene>
    <name evidence="13" type="ORF">PLOB_00017256</name>
</gene>
<evidence type="ECO:0000256" key="9">
    <source>
        <dbReference type="ARBA" id="ARBA00023224"/>
    </source>
</evidence>
<dbReference type="PANTHER" id="PTHR24246:SF27">
    <property type="entry name" value="ADENOSINE RECEPTOR, ISOFORM A"/>
    <property type="match status" value="1"/>
</dbReference>
<evidence type="ECO:0000259" key="12">
    <source>
        <dbReference type="PROSITE" id="PS50262"/>
    </source>
</evidence>
<dbReference type="EMBL" id="CALNXK010000205">
    <property type="protein sequence ID" value="CAH3175852.1"/>
    <property type="molecule type" value="Genomic_DNA"/>
</dbReference>
<feature type="transmembrane region" description="Helical" evidence="11">
    <location>
        <begin position="233"/>
        <end position="254"/>
    </location>
</feature>
<evidence type="ECO:0000256" key="1">
    <source>
        <dbReference type="ARBA" id="ARBA00004651"/>
    </source>
</evidence>
<dbReference type="Pfam" id="PF00001">
    <property type="entry name" value="7tm_1"/>
    <property type="match status" value="2"/>
</dbReference>
<feature type="domain" description="G-protein coupled receptors family 1 profile" evidence="12">
    <location>
        <begin position="23"/>
        <end position="290"/>
    </location>
</feature>
<evidence type="ECO:0000313" key="14">
    <source>
        <dbReference type="Proteomes" id="UP001159405"/>
    </source>
</evidence>
<keyword evidence="4 11" id="KW-1133">Transmembrane helix</keyword>
<dbReference type="SUPFAM" id="SSF81321">
    <property type="entry name" value="Family A G protein-coupled receptor-like"/>
    <property type="match status" value="1"/>
</dbReference>
<evidence type="ECO:0000313" key="13">
    <source>
        <dbReference type="EMBL" id="CAH3175852.1"/>
    </source>
</evidence>
<evidence type="ECO:0000256" key="11">
    <source>
        <dbReference type="SAM" id="Phobius"/>
    </source>
</evidence>
<dbReference type="CDD" id="cd00637">
    <property type="entry name" value="7tm_classA_rhodopsin-like"/>
    <property type="match status" value="1"/>
</dbReference>